<evidence type="ECO:0000313" key="2">
    <source>
        <dbReference type="EMBL" id="PIE83663.1"/>
    </source>
</evidence>
<dbReference type="EMBL" id="PDTV01000004">
    <property type="protein sequence ID" value="PIE83663.1"/>
    <property type="molecule type" value="Genomic_DNA"/>
</dbReference>
<comment type="caution">
    <text evidence="2">The sequence shown here is derived from an EMBL/GenBank/DDBJ whole genome shotgun (WGS) entry which is preliminary data.</text>
</comment>
<sequence length="327" mass="35703">MLMVVLGLVGGIAAADPGYAGAKPVKIEAAHYPVTVQICDRPVRFDARPQRVVTHDVNITELFLALDLGHLLVGYSGVRADKELAPEYRDQVANVPLLSQRGMDLESIVGTGADFVFAGWSYGFTDSSGVTPEALARLGIGSYVLTESCIRVGPRARVSLEDTFTDLLNLGRIFGVSSRAEALVEGYRRELAEITDALRGIKRRPRVFVYDSGTNTPLTAGRYAMPNAMIEMAGGINIFDNVDSSWVNVNWEDVIDRDPELIVIVDYGQPDASGKISFLNQKPELAEVAAIQSQRFLVLTYAEATPGPHNVARTRTLAQALHPERFR</sequence>
<gene>
    <name evidence="2" type="ORF">CSA09_01110</name>
</gene>
<name>A0A2G6PGG9_9GAMM</name>
<dbReference type="Gene3D" id="3.40.50.1980">
    <property type="entry name" value="Nitrogenase molybdenum iron protein domain"/>
    <property type="match status" value="2"/>
</dbReference>
<proteinExistence type="predicted"/>
<dbReference type="Pfam" id="PF01497">
    <property type="entry name" value="Peripla_BP_2"/>
    <property type="match status" value="1"/>
</dbReference>
<dbReference type="CDD" id="cd01148">
    <property type="entry name" value="TroA_a"/>
    <property type="match status" value="1"/>
</dbReference>
<dbReference type="Proteomes" id="UP000229278">
    <property type="component" value="Unassembled WGS sequence"/>
</dbReference>
<feature type="domain" description="Fe/B12 periplasmic-binding" evidence="1">
    <location>
        <begin position="51"/>
        <end position="327"/>
    </location>
</feature>
<evidence type="ECO:0000259" key="1">
    <source>
        <dbReference type="PROSITE" id="PS50983"/>
    </source>
</evidence>
<accession>A0A2G6PGG9</accession>
<dbReference type="PROSITE" id="PS50983">
    <property type="entry name" value="FE_B12_PBP"/>
    <property type="match status" value="1"/>
</dbReference>
<dbReference type="SUPFAM" id="SSF53807">
    <property type="entry name" value="Helical backbone' metal receptor"/>
    <property type="match status" value="1"/>
</dbReference>
<dbReference type="InterPro" id="IPR050902">
    <property type="entry name" value="ABC_Transporter_SBP"/>
</dbReference>
<dbReference type="PANTHER" id="PTHR30535:SF7">
    <property type="entry name" value="IRON(III) DICITRATE-BINDING PROTEIN"/>
    <property type="match status" value="1"/>
</dbReference>
<dbReference type="PANTHER" id="PTHR30535">
    <property type="entry name" value="VITAMIN B12-BINDING PROTEIN"/>
    <property type="match status" value="1"/>
</dbReference>
<evidence type="ECO:0000313" key="3">
    <source>
        <dbReference type="Proteomes" id="UP000229278"/>
    </source>
</evidence>
<protein>
    <submittedName>
        <fullName evidence="2">ABC transporter substrate-binding protein</fullName>
    </submittedName>
</protein>
<dbReference type="InterPro" id="IPR002491">
    <property type="entry name" value="ABC_transptr_periplasmic_BD"/>
</dbReference>
<dbReference type="AlphaFoldDB" id="A0A2G6PGG9"/>
<reference evidence="2 3" key="1">
    <citation type="submission" date="2017-10" db="EMBL/GenBank/DDBJ databases">
        <title>Novel microbial diversity and functional potential in the marine mammal oral microbiome.</title>
        <authorList>
            <person name="Dudek N.K."/>
            <person name="Sun C.L."/>
            <person name="Burstein D."/>
            <person name="Kantor R.S."/>
            <person name="Aliaga Goltsman D.S."/>
            <person name="Bik E.M."/>
            <person name="Thomas B.C."/>
            <person name="Banfield J.F."/>
            <person name="Relman D.A."/>
        </authorList>
    </citation>
    <scope>NUCLEOTIDE SEQUENCE [LARGE SCALE GENOMIC DNA]</scope>
    <source>
        <strain evidence="2">DOLJORAL78_50_517</strain>
    </source>
</reference>
<organism evidence="2 3">
    <name type="scientific">Candidatus Contendibacter odensensis</name>
    <dbReference type="NCBI Taxonomy" id="1400860"/>
    <lineage>
        <taxon>Bacteria</taxon>
        <taxon>Pseudomonadati</taxon>
        <taxon>Pseudomonadota</taxon>
        <taxon>Gammaproteobacteria</taxon>
        <taxon>Candidatus Competibacteraceae</taxon>
        <taxon>Candidatus Contendibacter</taxon>
    </lineage>
</organism>